<feature type="compositionally biased region" description="Basic and acidic residues" evidence="2">
    <location>
        <begin position="93"/>
        <end position="111"/>
    </location>
</feature>
<sequence length="614" mass="68399">MATSAFKSTTKRTAIGASPSSTNDDSSSSTNRSSAAHRRSRSLSRFSRRLPGQDMLSDEATPRGRFVNTVRGTGFPEISLDDLAIELFDSSDDRGRSAARNDDAVRPRNDGRSGVGGGGASVRRGRSVSRQVSKGGAGDFSSGGRAVSDINNYSRRRRSVSVVRCQISDSESDLDRSQNSSNRASLKSNVNGNSHMPISHRPSASNHRPVLRRSVSQKDLKYLDDYSSQSSALTDDEGRDAHSGENGIERTIRAVYAQKKAEHPTGEDMNGGLYEAMRTELRHAVEEIRMELTQEMAKKKTSTLHSNKSLQSNNSDSRRAVSTIRRNYATKLEQSEMRKQDLLAEVVLEEQRGKELSKIVKELLPDPKNSVVDKPARARKRSNERSRMSMRLTEEAEKYIEDFITNVEDTDISSLDGERSDTSSILGGIAKMETLQSPAISKPLPVEMDGVVLPWLQWETTTDASPQSCETNKTRPKTTPKSNFWDASQESTTAQDLSCYSTSSHGSWSPVVTDDCSLNLGDDRGNKCGEPGSYLSQYLPNGTSRSRFDMEEYFDLQRNEELLFERLMQQQRISSGSIILLPNGFSSYFPFKFAFRIDKYCVALYRHLDYNIIK</sequence>
<keyword evidence="1" id="KW-0175">Coiled coil</keyword>
<feature type="compositionally biased region" description="Basic residues" evidence="2">
    <location>
        <begin position="35"/>
        <end position="48"/>
    </location>
</feature>
<evidence type="ECO:0000256" key="2">
    <source>
        <dbReference type="SAM" id="MobiDB-lite"/>
    </source>
</evidence>
<dbReference type="EMBL" id="JAFEMO010000003">
    <property type="protein sequence ID" value="KAH7573373.1"/>
    <property type="molecule type" value="Genomic_DNA"/>
</dbReference>
<proteinExistence type="predicted"/>
<organism evidence="3 4">
    <name type="scientific">Xanthoceras sorbifolium</name>
    <dbReference type="NCBI Taxonomy" id="99658"/>
    <lineage>
        <taxon>Eukaryota</taxon>
        <taxon>Viridiplantae</taxon>
        <taxon>Streptophyta</taxon>
        <taxon>Embryophyta</taxon>
        <taxon>Tracheophyta</taxon>
        <taxon>Spermatophyta</taxon>
        <taxon>Magnoliopsida</taxon>
        <taxon>eudicotyledons</taxon>
        <taxon>Gunneridae</taxon>
        <taxon>Pentapetalae</taxon>
        <taxon>rosids</taxon>
        <taxon>malvids</taxon>
        <taxon>Sapindales</taxon>
        <taxon>Sapindaceae</taxon>
        <taxon>Xanthoceroideae</taxon>
        <taxon>Xanthoceras</taxon>
    </lineage>
</organism>
<feature type="region of interest" description="Disordered" evidence="2">
    <location>
        <begin position="299"/>
        <end position="320"/>
    </location>
</feature>
<feature type="compositionally biased region" description="Low complexity" evidence="2">
    <location>
        <begin position="18"/>
        <end position="34"/>
    </location>
</feature>
<feature type="region of interest" description="Disordered" evidence="2">
    <location>
        <begin position="93"/>
        <end position="249"/>
    </location>
</feature>
<feature type="compositionally biased region" description="Polar residues" evidence="2">
    <location>
        <begin position="1"/>
        <end position="12"/>
    </location>
</feature>
<dbReference type="PANTHER" id="PTHR34466">
    <property type="entry name" value="OS11G0129800 PROTEIN"/>
    <property type="match status" value="1"/>
</dbReference>
<evidence type="ECO:0000313" key="4">
    <source>
        <dbReference type="Proteomes" id="UP000827721"/>
    </source>
</evidence>
<reference evidence="3 4" key="1">
    <citation type="submission" date="2021-02" db="EMBL/GenBank/DDBJ databases">
        <title>Plant Genome Project.</title>
        <authorList>
            <person name="Zhang R.-G."/>
        </authorList>
    </citation>
    <scope>NUCLEOTIDE SEQUENCE [LARGE SCALE GENOMIC DNA]</scope>
    <source>
        <tissue evidence="3">Leaves</tissue>
    </source>
</reference>
<accession>A0ABQ8I9Q3</accession>
<feature type="coiled-coil region" evidence="1">
    <location>
        <begin position="325"/>
        <end position="352"/>
    </location>
</feature>
<feature type="region of interest" description="Disordered" evidence="2">
    <location>
        <begin position="1"/>
        <end position="61"/>
    </location>
</feature>
<protein>
    <submittedName>
        <fullName evidence="3">Uncharacterized protein</fullName>
    </submittedName>
</protein>
<comment type="caution">
    <text evidence="3">The sequence shown here is derived from an EMBL/GenBank/DDBJ whole genome shotgun (WGS) entry which is preliminary data.</text>
</comment>
<evidence type="ECO:0000313" key="3">
    <source>
        <dbReference type="EMBL" id="KAH7573373.1"/>
    </source>
</evidence>
<feature type="compositionally biased region" description="Polar residues" evidence="2">
    <location>
        <begin position="177"/>
        <end position="206"/>
    </location>
</feature>
<feature type="compositionally biased region" description="Polar residues" evidence="2">
    <location>
        <begin position="303"/>
        <end position="315"/>
    </location>
</feature>
<gene>
    <name evidence="3" type="ORF">JRO89_XS03G0132300</name>
</gene>
<dbReference type="PANTHER" id="PTHR34466:SF1">
    <property type="entry name" value="OS06G0609800 PROTEIN"/>
    <property type="match status" value="1"/>
</dbReference>
<keyword evidence="4" id="KW-1185">Reference proteome</keyword>
<name>A0ABQ8I9Q3_9ROSI</name>
<feature type="compositionally biased region" description="Basic and acidic residues" evidence="2">
    <location>
        <begin position="239"/>
        <end position="249"/>
    </location>
</feature>
<feature type="region of interest" description="Disordered" evidence="2">
    <location>
        <begin position="462"/>
        <end position="488"/>
    </location>
</feature>
<dbReference type="Proteomes" id="UP000827721">
    <property type="component" value="Unassembled WGS sequence"/>
</dbReference>
<evidence type="ECO:0000256" key="1">
    <source>
        <dbReference type="SAM" id="Coils"/>
    </source>
</evidence>